<feature type="compositionally biased region" description="Low complexity" evidence="1">
    <location>
        <begin position="69"/>
        <end position="99"/>
    </location>
</feature>
<dbReference type="AlphaFoldDB" id="A0A1V3G931"/>
<proteinExistence type="predicted"/>
<dbReference type="RefSeq" id="WP_077363232.1">
    <property type="nucleotide sequence ID" value="NZ_MQMF01000002.1"/>
</dbReference>
<evidence type="ECO:0000256" key="1">
    <source>
        <dbReference type="SAM" id="MobiDB-lite"/>
    </source>
</evidence>
<feature type="transmembrane region" description="Helical" evidence="2">
    <location>
        <begin position="109"/>
        <end position="128"/>
    </location>
</feature>
<keyword evidence="2" id="KW-1133">Transmembrane helix</keyword>
<protein>
    <submittedName>
        <fullName evidence="3">Uncharacterized protein</fullName>
    </submittedName>
</protein>
<dbReference type="EMBL" id="MQMF01000002">
    <property type="protein sequence ID" value="OOE12903.1"/>
    <property type="molecule type" value="Genomic_DNA"/>
</dbReference>
<evidence type="ECO:0000256" key="2">
    <source>
        <dbReference type="SAM" id="Phobius"/>
    </source>
</evidence>
<keyword evidence="2" id="KW-0812">Transmembrane</keyword>
<accession>A0A1V3G931</accession>
<evidence type="ECO:0000313" key="4">
    <source>
        <dbReference type="Proteomes" id="UP000188597"/>
    </source>
</evidence>
<organism evidence="3 4">
    <name type="scientific">Fictibacillus arsenicus</name>
    <dbReference type="NCBI Taxonomy" id="255247"/>
    <lineage>
        <taxon>Bacteria</taxon>
        <taxon>Bacillati</taxon>
        <taxon>Bacillota</taxon>
        <taxon>Bacilli</taxon>
        <taxon>Bacillales</taxon>
        <taxon>Fictibacillaceae</taxon>
        <taxon>Fictibacillus</taxon>
    </lineage>
</organism>
<gene>
    <name evidence="3" type="ORF">UN64_12735</name>
</gene>
<dbReference type="OrthoDB" id="2628646at2"/>
<feature type="region of interest" description="Disordered" evidence="1">
    <location>
        <begin position="62"/>
        <end position="100"/>
    </location>
</feature>
<keyword evidence="2" id="KW-0472">Membrane</keyword>
<evidence type="ECO:0000313" key="3">
    <source>
        <dbReference type="EMBL" id="OOE12903.1"/>
    </source>
</evidence>
<name>A0A1V3G931_9BACL</name>
<dbReference type="Proteomes" id="UP000188597">
    <property type="component" value="Unassembled WGS sequence"/>
</dbReference>
<sequence>MSNNQNEFEEQVRAQNMHQTCRHHMYYHVIVKTNDGQQTEGIITDLDKKNVYMLVPQDMMPADEQESPQIAQGQGTSQQAAGPQQTMQQQGTQQQNQRQWYGRPRYRRFYRQIFPLATLAALSLYPYYPPYPYPPYPYPYYPYPYPYPYY</sequence>
<reference evidence="3 4" key="1">
    <citation type="submission" date="2016-11" db="EMBL/GenBank/DDBJ databases">
        <authorList>
            <person name="Jaros S."/>
            <person name="Januszkiewicz K."/>
            <person name="Wedrychowicz H."/>
        </authorList>
    </citation>
    <scope>NUCLEOTIDE SEQUENCE [LARGE SCALE GENOMIC DNA]</scope>
    <source>
        <strain evidence="3 4">Con a/3</strain>
    </source>
</reference>
<comment type="caution">
    <text evidence="3">The sequence shown here is derived from an EMBL/GenBank/DDBJ whole genome shotgun (WGS) entry which is preliminary data.</text>
</comment>